<gene>
    <name evidence="1" type="ORF">DERP_011339</name>
</gene>
<sequence length="87" mass="10061">MSLTAQLYGCICMEIYIVMCLIHCGQNNYPWFGYGKAKTNGQNRMKPSSKKKTRYIVADEAHGLLLDMIRSNSNMMFFNDHLDDCNR</sequence>
<evidence type="ECO:0000313" key="1">
    <source>
        <dbReference type="EMBL" id="KAH9418477.1"/>
    </source>
</evidence>
<keyword evidence="2" id="KW-1185">Reference proteome</keyword>
<protein>
    <submittedName>
        <fullName evidence="1">Uncharacterized protein</fullName>
    </submittedName>
</protein>
<proteinExistence type="predicted"/>
<name>A0ABQ8J7B0_DERPT</name>
<accession>A0ABQ8J7B0</accession>
<comment type="caution">
    <text evidence="1">The sequence shown here is derived from an EMBL/GenBank/DDBJ whole genome shotgun (WGS) entry which is preliminary data.</text>
</comment>
<reference evidence="1 2" key="1">
    <citation type="journal article" date="2018" name="J. Allergy Clin. Immunol.">
        <title>High-quality assembly of Dermatophagoides pteronyssinus genome and transcriptome reveals a wide range of novel allergens.</title>
        <authorList>
            <person name="Liu X.Y."/>
            <person name="Yang K.Y."/>
            <person name="Wang M.Q."/>
            <person name="Kwok J.S."/>
            <person name="Zeng X."/>
            <person name="Yang Z."/>
            <person name="Xiao X.J."/>
            <person name="Lau C.P."/>
            <person name="Li Y."/>
            <person name="Huang Z.M."/>
            <person name="Ba J.G."/>
            <person name="Yim A.K."/>
            <person name="Ouyang C.Y."/>
            <person name="Ngai S.M."/>
            <person name="Chan T.F."/>
            <person name="Leung E.L."/>
            <person name="Liu L."/>
            <person name="Liu Z.G."/>
            <person name="Tsui S.K."/>
        </authorList>
    </citation>
    <scope>NUCLEOTIDE SEQUENCE [LARGE SCALE GENOMIC DNA]</scope>
    <source>
        <strain evidence="1">Derp</strain>
    </source>
</reference>
<dbReference type="Proteomes" id="UP000887458">
    <property type="component" value="Unassembled WGS sequence"/>
</dbReference>
<dbReference type="EMBL" id="NJHN03000063">
    <property type="protein sequence ID" value="KAH9418477.1"/>
    <property type="molecule type" value="Genomic_DNA"/>
</dbReference>
<reference evidence="1 2" key="2">
    <citation type="journal article" date="2022" name="Mol. Biol. Evol.">
        <title>Comparative Genomics Reveals Insights into the Divergent Evolution of Astigmatic Mites and Household Pest Adaptations.</title>
        <authorList>
            <person name="Xiong Q."/>
            <person name="Wan A.T."/>
            <person name="Liu X."/>
            <person name="Fung C.S."/>
            <person name="Xiao X."/>
            <person name="Malainual N."/>
            <person name="Hou J."/>
            <person name="Wang L."/>
            <person name="Wang M."/>
            <person name="Yang K.Y."/>
            <person name="Cui Y."/>
            <person name="Leung E.L."/>
            <person name="Nong W."/>
            <person name="Shin S.K."/>
            <person name="Au S.W."/>
            <person name="Jeong K.Y."/>
            <person name="Chew F.T."/>
            <person name="Hui J.H."/>
            <person name="Leung T.F."/>
            <person name="Tungtrongchitr A."/>
            <person name="Zhong N."/>
            <person name="Liu Z."/>
            <person name="Tsui S.K."/>
        </authorList>
    </citation>
    <scope>NUCLEOTIDE SEQUENCE [LARGE SCALE GENOMIC DNA]</scope>
    <source>
        <strain evidence="1">Derp</strain>
    </source>
</reference>
<evidence type="ECO:0000313" key="2">
    <source>
        <dbReference type="Proteomes" id="UP000887458"/>
    </source>
</evidence>
<organism evidence="1 2">
    <name type="scientific">Dermatophagoides pteronyssinus</name>
    <name type="common">European house dust mite</name>
    <dbReference type="NCBI Taxonomy" id="6956"/>
    <lineage>
        <taxon>Eukaryota</taxon>
        <taxon>Metazoa</taxon>
        <taxon>Ecdysozoa</taxon>
        <taxon>Arthropoda</taxon>
        <taxon>Chelicerata</taxon>
        <taxon>Arachnida</taxon>
        <taxon>Acari</taxon>
        <taxon>Acariformes</taxon>
        <taxon>Sarcoptiformes</taxon>
        <taxon>Astigmata</taxon>
        <taxon>Psoroptidia</taxon>
        <taxon>Analgoidea</taxon>
        <taxon>Pyroglyphidae</taxon>
        <taxon>Dermatophagoidinae</taxon>
        <taxon>Dermatophagoides</taxon>
    </lineage>
</organism>